<protein>
    <submittedName>
        <fullName evidence="1">N-formylglutamate amidohydrolase</fullName>
    </submittedName>
</protein>
<name>A0ABW3FBY7_9HYPH</name>
<accession>A0ABW3FBY7</accession>
<dbReference type="InterPro" id="IPR007709">
    <property type="entry name" value="N-FG_amidohydro"/>
</dbReference>
<dbReference type="Pfam" id="PF05013">
    <property type="entry name" value="FGase"/>
    <property type="match status" value="1"/>
</dbReference>
<evidence type="ECO:0000313" key="1">
    <source>
        <dbReference type="EMBL" id="MFD0915368.1"/>
    </source>
</evidence>
<sequence length="295" mass="32989">MRDFATPEDPPFTVAAPAQQRVPYVFNSPHSGNAYPQSLVTRSGLTAHELRRSEDFLIDELFAPVVEIGAPLLAARFPRAWLDVNREPYELDPLLFRERLPAHANTRTMRVAGGLGTVPRLVAENLPIYQEPPSLEEGLDRVECIYRPYHDCLRKLIATTSVTFGYAVLVDCHSMPSQGSKREKEPRADIIIGDRYGTSCNSAISHELIDRFRELGYSVERNKPYAGGFITEHYGRPLKGFHAVQIEINRGLYMNESTISKAVGFDRLRDDIRSVVSHLVSLPDSGLPALSEAAE</sequence>
<gene>
    <name evidence="1" type="ORF">ACFQ14_03000</name>
</gene>
<dbReference type="SUPFAM" id="SSF53187">
    <property type="entry name" value="Zn-dependent exopeptidases"/>
    <property type="match status" value="1"/>
</dbReference>
<proteinExistence type="predicted"/>
<dbReference type="Gene3D" id="3.40.630.40">
    <property type="entry name" value="Zn-dependent exopeptidases"/>
    <property type="match status" value="1"/>
</dbReference>
<reference evidence="2" key="1">
    <citation type="journal article" date="2019" name="Int. J. Syst. Evol. Microbiol.">
        <title>The Global Catalogue of Microorganisms (GCM) 10K type strain sequencing project: providing services to taxonomists for standard genome sequencing and annotation.</title>
        <authorList>
            <consortium name="The Broad Institute Genomics Platform"/>
            <consortium name="The Broad Institute Genome Sequencing Center for Infectious Disease"/>
            <person name="Wu L."/>
            <person name="Ma J."/>
        </authorList>
    </citation>
    <scope>NUCLEOTIDE SEQUENCE [LARGE SCALE GENOMIC DNA]</scope>
    <source>
        <strain evidence="2">CCUG 60023</strain>
    </source>
</reference>
<organism evidence="1 2">
    <name type="scientific">Pseudahrensia aquimaris</name>
    <dbReference type="NCBI Taxonomy" id="744461"/>
    <lineage>
        <taxon>Bacteria</taxon>
        <taxon>Pseudomonadati</taxon>
        <taxon>Pseudomonadota</taxon>
        <taxon>Alphaproteobacteria</taxon>
        <taxon>Hyphomicrobiales</taxon>
        <taxon>Ahrensiaceae</taxon>
        <taxon>Pseudahrensia</taxon>
    </lineage>
</organism>
<comment type="caution">
    <text evidence="1">The sequence shown here is derived from an EMBL/GenBank/DDBJ whole genome shotgun (WGS) entry which is preliminary data.</text>
</comment>
<dbReference type="Proteomes" id="UP001597101">
    <property type="component" value="Unassembled WGS sequence"/>
</dbReference>
<keyword evidence="2" id="KW-1185">Reference proteome</keyword>
<dbReference type="EMBL" id="JBHTJV010000002">
    <property type="protein sequence ID" value="MFD0915368.1"/>
    <property type="molecule type" value="Genomic_DNA"/>
</dbReference>
<evidence type="ECO:0000313" key="2">
    <source>
        <dbReference type="Proteomes" id="UP001597101"/>
    </source>
</evidence>